<reference evidence="7" key="1">
    <citation type="journal article" date="2014" name="Int. J. Syst. Evol. Microbiol.">
        <title>Complete genome sequence of Corynebacterium casei LMG S-19264T (=DSM 44701T), isolated from a smear-ripened cheese.</title>
        <authorList>
            <consortium name="US DOE Joint Genome Institute (JGI-PGF)"/>
            <person name="Walter F."/>
            <person name="Albersmeier A."/>
            <person name="Kalinowski J."/>
            <person name="Ruckert C."/>
        </authorList>
    </citation>
    <scope>NUCLEOTIDE SEQUENCE</scope>
    <source>
        <strain evidence="7">CGMCC 1.15725</strain>
    </source>
</reference>
<sequence>MAALARGAGMSLVDILSVLAATIRLATPLVLATLGGLFSERAGVVALGLEGMMLASAFASACIASISGSPWLALAAGMSIAMLLSLVHGFAAITQRGDQVVSGMALNILVAGLCPSLGLAWFHQGGQTPALGHDMRFMPITLPLADTLAGVPVLGPVWNNLIGGHNLIVYLAAVLLPASAWLLYRTSFGLRIRAVGENPHAVDAAGLSVAGLRYGALALSGLLVGLAGADLSIAEGAGFGRDMTAGRGYVALAALIFGKWRPVPAFGACLLFAFCDALQVRLQGVALPLVGVVPVQFVEALPYLLTVLLLAGFVGAARAPRAIGLPFVKTR</sequence>
<evidence type="ECO:0000256" key="1">
    <source>
        <dbReference type="ARBA" id="ARBA00004651"/>
    </source>
</evidence>
<feature type="transmembrane region" description="Helical" evidence="6">
    <location>
        <begin position="105"/>
        <end position="123"/>
    </location>
</feature>
<feature type="transmembrane region" description="Helical" evidence="6">
    <location>
        <begin position="167"/>
        <end position="184"/>
    </location>
</feature>
<dbReference type="PANTHER" id="PTHR43370">
    <property type="entry name" value="SUGAR ABC TRANSPORTER INTEGRAL MEMBRANE PROTEIN-RELATED"/>
    <property type="match status" value="1"/>
</dbReference>
<name>A0A8J3E2J1_9PROT</name>
<feature type="transmembrane region" description="Helical" evidence="6">
    <location>
        <begin position="263"/>
        <end position="280"/>
    </location>
</feature>
<feature type="transmembrane region" description="Helical" evidence="6">
    <location>
        <begin position="300"/>
        <end position="319"/>
    </location>
</feature>
<feature type="transmembrane region" description="Helical" evidence="6">
    <location>
        <begin position="12"/>
        <end position="38"/>
    </location>
</feature>
<reference evidence="7" key="2">
    <citation type="submission" date="2020-09" db="EMBL/GenBank/DDBJ databases">
        <authorList>
            <person name="Sun Q."/>
            <person name="Zhou Y."/>
        </authorList>
    </citation>
    <scope>NUCLEOTIDE SEQUENCE</scope>
    <source>
        <strain evidence="7">CGMCC 1.15725</strain>
    </source>
</reference>
<keyword evidence="2" id="KW-1003">Cell membrane</keyword>
<protein>
    <submittedName>
        <fullName evidence="7">ABC transporter permease</fullName>
    </submittedName>
</protein>
<accession>A0A8J3E2J1</accession>
<comment type="subcellular location">
    <subcellularLocation>
        <location evidence="1">Cell membrane</location>
        <topology evidence="1">Multi-pass membrane protein</topology>
    </subcellularLocation>
</comment>
<dbReference type="GO" id="GO:0005886">
    <property type="term" value="C:plasma membrane"/>
    <property type="evidence" value="ECO:0007669"/>
    <property type="project" value="UniProtKB-SubCell"/>
</dbReference>
<keyword evidence="3 6" id="KW-0812">Transmembrane</keyword>
<evidence type="ECO:0000313" key="8">
    <source>
        <dbReference type="Proteomes" id="UP000646365"/>
    </source>
</evidence>
<dbReference type="Proteomes" id="UP000646365">
    <property type="component" value="Unassembled WGS sequence"/>
</dbReference>
<dbReference type="EMBL" id="BMJQ01000007">
    <property type="protein sequence ID" value="GGF21691.1"/>
    <property type="molecule type" value="Genomic_DNA"/>
</dbReference>
<evidence type="ECO:0000256" key="2">
    <source>
        <dbReference type="ARBA" id="ARBA00022475"/>
    </source>
</evidence>
<feature type="transmembrane region" description="Helical" evidence="6">
    <location>
        <begin position="71"/>
        <end position="93"/>
    </location>
</feature>
<dbReference type="CDD" id="cd06580">
    <property type="entry name" value="TM_PBP1_transp_TpRbsC_like"/>
    <property type="match status" value="1"/>
</dbReference>
<organism evidence="7 8">
    <name type="scientific">Aliidongia dinghuensis</name>
    <dbReference type="NCBI Taxonomy" id="1867774"/>
    <lineage>
        <taxon>Bacteria</taxon>
        <taxon>Pseudomonadati</taxon>
        <taxon>Pseudomonadota</taxon>
        <taxon>Alphaproteobacteria</taxon>
        <taxon>Rhodospirillales</taxon>
        <taxon>Dongiaceae</taxon>
        <taxon>Aliidongia</taxon>
    </lineage>
</organism>
<dbReference type="RefSeq" id="WP_308422425.1">
    <property type="nucleotide sequence ID" value="NZ_BMJQ01000007.1"/>
</dbReference>
<evidence type="ECO:0000256" key="4">
    <source>
        <dbReference type="ARBA" id="ARBA00022989"/>
    </source>
</evidence>
<dbReference type="Pfam" id="PF02653">
    <property type="entry name" value="BPD_transp_2"/>
    <property type="match status" value="1"/>
</dbReference>
<keyword evidence="8" id="KW-1185">Reference proteome</keyword>
<dbReference type="InterPro" id="IPR001851">
    <property type="entry name" value="ABC_transp_permease"/>
</dbReference>
<keyword evidence="4 6" id="KW-1133">Transmembrane helix</keyword>
<evidence type="ECO:0000256" key="3">
    <source>
        <dbReference type="ARBA" id="ARBA00022692"/>
    </source>
</evidence>
<evidence type="ECO:0000256" key="6">
    <source>
        <dbReference type="SAM" id="Phobius"/>
    </source>
</evidence>
<dbReference type="PANTHER" id="PTHR43370:SF1">
    <property type="entry name" value="GUANOSINE ABC TRANSPORTER PERMEASE PROTEIN NUPQ"/>
    <property type="match status" value="1"/>
</dbReference>
<proteinExistence type="predicted"/>
<dbReference type="GO" id="GO:0022857">
    <property type="term" value="F:transmembrane transporter activity"/>
    <property type="evidence" value="ECO:0007669"/>
    <property type="project" value="InterPro"/>
</dbReference>
<gene>
    <name evidence="7" type="ORF">GCM10011611_29700</name>
</gene>
<keyword evidence="5 6" id="KW-0472">Membrane</keyword>
<comment type="caution">
    <text evidence="7">The sequence shown here is derived from an EMBL/GenBank/DDBJ whole genome shotgun (WGS) entry which is preliminary data.</text>
</comment>
<evidence type="ECO:0000313" key="7">
    <source>
        <dbReference type="EMBL" id="GGF21691.1"/>
    </source>
</evidence>
<evidence type="ECO:0000256" key="5">
    <source>
        <dbReference type="ARBA" id="ARBA00023136"/>
    </source>
</evidence>
<dbReference type="AlphaFoldDB" id="A0A8J3E2J1"/>
<feature type="transmembrane region" description="Helical" evidence="6">
    <location>
        <begin position="44"/>
        <end position="64"/>
    </location>
</feature>